<evidence type="ECO:0000313" key="2">
    <source>
        <dbReference type="Proteomes" id="UP000509548"/>
    </source>
</evidence>
<accession>A0A9Q6SB88</accession>
<proteinExistence type="predicted"/>
<gene>
    <name evidence="1" type="ORF">A9O66_35515</name>
</gene>
<dbReference type="EMBL" id="CP015960">
    <property type="protein sequence ID" value="QLB67706.1"/>
    <property type="molecule type" value="Genomic_DNA"/>
</dbReference>
<keyword evidence="1" id="KW-0614">Plasmid</keyword>
<sequence length="87" mass="9941">MIASCVIEMESGERKQFLTAPHMTVERQPQRKTSRSLTGSNTSIYCENQLVMRKPTWNKIAARHVVPVATSLPVVRRGRHDSRYAML</sequence>
<geneLocation type="plasmid" evidence="2"/>
<organism evidence="1 2">
    <name type="scientific">Paraburkholderia caribensis</name>
    <dbReference type="NCBI Taxonomy" id="75105"/>
    <lineage>
        <taxon>Bacteria</taxon>
        <taxon>Pseudomonadati</taxon>
        <taxon>Pseudomonadota</taxon>
        <taxon>Betaproteobacteria</taxon>
        <taxon>Burkholderiales</taxon>
        <taxon>Burkholderiaceae</taxon>
        <taxon>Paraburkholderia</taxon>
    </lineage>
</organism>
<protein>
    <submittedName>
        <fullName evidence="1">Uncharacterized protein</fullName>
    </submittedName>
</protein>
<name>A0A9Q6SB88_9BURK</name>
<dbReference type="AlphaFoldDB" id="A0A9Q6SB88"/>
<dbReference type="Proteomes" id="UP000509548">
    <property type="component" value="Plasmid unnamed"/>
</dbReference>
<evidence type="ECO:0000313" key="1">
    <source>
        <dbReference type="EMBL" id="QLB67706.1"/>
    </source>
</evidence>
<reference evidence="1 2" key="1">
    <citation type="journal article" date="2014" name="Genome Announc.">
        <title>Draft Genome Sequence of the Haloacid-Degrading Burkholderia caribensis Strain MBA4.</title>
        <authorList>
            <person name="Pan Y."/>
            <person name="Kong K.F."/>
            <person name="Tsang J.S."/>
        </authorList>
    </citation>
    <scope>NUCLEOTIDE SEQUENCE [LARGE SCALE GENOMIC DNA]</scope>
    <source>
        <strain evidence="1 2">852011</strain>
    </source>
</reference>